<evidence type="ECO:0000256" key="19">
    <source>
        <dbReference type="RuleBase" id="RU362060"/>
    </source>
</evidence>
<evidence type="ECO:0000313" key="21">
    <source>
        <dbReference type="EMBL" id="KAG0514484.1"/>
    </source>
</evidence>
<evidence type="ECO:0000256" key="7">
    <source>
        <dbReference type="ARBA" id="ARBA00022837"/>
    </source>
</evidence>
<feature type="binding site" evidence="16">
    <location>
        <position position="93"/>
    </location>
    <ligand>
        <name>Ca(2+)</name>
        <dbReference type="ChEBI" id="CHEBI:29108"/>
        <label>1</label>
    </ligand>
</feature>
<evidence type="ECO:0000256" key="3">
    <source>
        <dbReference type="ARBA" id="ARBA00006873"/>
    </source>
</evidence>
<dbReference type="PANTHER" id="PTHR31388:SF19">
    <property type="entry name" value="OS06G0521900 PROTEIN"/>
    <property type="match status" value="1"/>
</dbReference>
<feature type="binding site" evidence="16">
    <location>
        <position position="77"/>
    </location>
    <ligand>
        <name>Ca(2+)</name>
        <dbReference type="ChEBI" id="CHEBI:29108"/>
        <label>1</label>
    </ligand>
</feature>
<comment type="cofactor">
    <cofactor evidence="16 19">
        <name>Ca(2+)</name>
        <dbReference type="ChEBI" id="CHEBI:29108"/>
    </cofactor>
    <text evidence="16 19">Binds 2 calcium ions per subunit.</text>
</comment>
<dbReference type="GO" id="GO:0005576">
    <property type="term" value="C:extracellular region"/>
    <property type="evidence" value="ECO:0007669"/>
    <property type="project" value="UniProtKB-SubCell"/>
</dbReference>
<comment type="cofactor">
    <cofactor evidence="16 19">
        <name>heme b</name>
        <dbReference type="ChEBI" id="CHEBI:60344"/>
    </cofactor>
    <text evidence="16 19">Binds 1 heme b (iron(II)-protoporphyrin IX) group per subunit.</text>
</comment>
<dbReference type="PROSITE" id="PS00436">
    <property type="entry name" value="PEROXIDASE_2"/>
    <property type="match status" value="1"/>
</dbReference>
<evidence type="ECO:0000256" key="4">
    <source>
        <dbReference type="ARBA" id="ARBA00022559"/>
    </source>
</evidence>
<dbReference type="Proteomes" id="UP000807115">
    <property type="component" value="Chromosome 10"/>
</dbReference>
<dbReference type="AlphaFoldDB" id="A0A921Q2Y1"/>
<feature type="domain" description="Plant heme peroxidase family profile" evidence="20">
    <location>
        <begin position="30"/>
        <end position="328"/>
    </location>
</feature>
<evidence type="ECO:0000259" key="20">
    <source>
        <dbReference type="PROSITE" id="PS50873"/>
    </source>
</evidence>
<keyword evidence="6 16" id="KW-0479">Metal-binding</keyword>
<evidence type="ECO:0000313" key="22">
    <source>
        <dbReference type="Proteomes" id="UP000807115"/>
    </source>
</evidence>
<keyword evidence="19" id="KW-0732">Signal</keyword>
<evidence type="ECO:0000256" key="16">
    <source>
        <dbReference type="PIRSR" id="PIRSR600823-3"/>
    </source>
</evidence>
<dbReference type="GO" id="GO:0042744">
    <property type="term" value="P:hydrogen peroxide catabolic process"/>
    <property type="evidence" value="ECO:0007669"/>
    <property type="project" value="UniProtKB-KW"/>
</dbReference>
<feature type="binding site" evidence="16">
    <location>
        <position position="75"/>
    </location>
    <ligand>
        <name>Ca(2+)</name>
        <dbReference type="ChEBI" id="CHEBI:29108"/>
        <label>1</label>
    </ligand>
</feature>
<feature type="binding site" evidence="16">
    <location>
        <position position="255"/>
    </location>
    <ligand>
        <name>Ca(2+)</name>
        <dbReference type="ChEBI" id="CHEBI:29108"/>
        <label>2</label>
    </ligand>
</feature>
<dbReference type="CDD" id="cd00693">
    <property type="entry name" value="secretory_peroxidase"/>
    <property type="match status" value="1"/>
</dbReference>
<feature type="binding site" evidence="16">
    <location>
        <position position="199"/>
    </location>
    <ligand>
        <name>Ca(2+)</name>
        <dbReference type="ChEBI" id="CHEBI:29108"/>
        <label>2</label>
    </ligand>
</feature>
<comment type="caution">
    <text evidence="21">The sequence shown here is derived from an EMBL/GenBank/DDBJ whole genome shotgun (WGS) entry which is preliminary data.</text>
</comment>
<evidence type="ECO:0000256" key="9">
    <source>
        <dbReference type="ARBA" id="ARBA00023004"/>
    </source>
</evidence>
<evidence type="ECO:0000256" key="5">
    <source>
        <dbReference type="ARBA" id="ARBA00022617"/>
    </source>
</evidence>
<feature type="binding site" evidence="15">
    <location>
        <position position="168"/>
    </location>
    <ligand>
        <name>substrate</name>
    </ligand>
</feature>
<dbReference type="FunFam" id="1.10.520.10:FF:000001">
    <property type="entry name" value="Peroxidase"/>
    <property type="match status" value="1"/>
</dbReference>
<dbReference type="KEGG" id="sbi:8058833"/>
<feature type="binding site" evidence="16">
    <location>
        <position position="250"/>
    </location>
    <ligand>
        <name>Ca(2+)</name>
        <dbReference type="ChEBI" id="CHEBI:29108"/>
        <label>2</label>
    </ligand>
</feature>
<dbReference type="FunFam" id="1.10.420.10:FF:000001">
    <property type="entry name" value="Peroxidase"/>
    <property type="match status" value="1"/>
</dbReference>
<dbReference type="Pfam" id="PF00141">
    <property type="entry name" value="peroxidase"/>
    <property type="match status" value="1"/>
</dbReference>
<proteinExistence type="inferred from homology"/>
<dbReference type="OMA" id="ARCHHYR"/>
<dbReference type="InterPro" id="IPR019794">
    <property type="entry name" value="Peroxidases_AS"/>
</dbReference>
<evidence type="ECO:0000256" key="1">
    <source>
        <dbReference type="ARBA" id="ARBA00000189"/>
    </source>
</evidence>
<feature type="binding site" evidence="16">
    <location>
        <position position="79"/>
    </location>
    <ligand>
        <name>Ca(2+)</name>
        <dbReference type="ChEBI" id="CHEBI:29108"/>
        <label>1</label>
    </ligand>
</feature>
<feature type="signal peptide" evidence="19">
    <location>
        <begin position="1"/>
        <end position="28"/>
    </location>
</feature>
<dbReference type="PROSITE" id="PS51257">
    <property type="entry name" value="PROKAR_LIPOPROTEIN"/>
    <property type="match status" value="1"/>
</dbReference>
<reference evidence="21" key="2">
    <citation type="submission" date="2020-10" db="EMBL/GenBank/DDBJ databases">
        <authorList>
            <person name="Cooper E.A."/>
            <person name="Brenton Z.W."/>
            <person name="Flinn B.S."/>
            <person name="Jenkins J."/>
            <person name="Shu S."/>
            <person name="Flowers D."/>
            <person name="Luo F."/>
            <person name="Wang Y."/>
            <person name="Xia P."/>
            <person name="Barry K."/>
            <person name="Daum C."/>
            <person name="Lipzen A."/>
            <person name="Yoshinaga Y."/>
            <person name="Schmutz J."/>
            <person name="Saski C."/>
            <person name="Vermerris W."/>
            <person name="Kresovich S."/>
        </authorList>
    </citation>
    <scope>NUCLEOTIDE SEQUENCE</scope>
</reference>
<feature type="binding site" evidence="16">
    <location>
        <position position="72"/>
    </location>
    <ligand>
        <name>Ca(2+)</name>
        <dbReference type="ChEBI" id="CHEBI:29108"/>
        <label>1</label>
    </ligand>
</feature>
<dbReference type="GO" id="GO:0006979">
    <property type="term" value="P:response to oxidative stress"/>
    <property type="evidence" value="ECO:0007669"/>
    <property type="project" value="UniProtKB-UniRule"/>
</dbReference>
<sequence>MSPSTRSCSWLVLVPLILSILLACTANGDHLKVGYYDNTCPNVQQIVHSVMASRVDADQSMAPAVLRLFFHDCFVDGCDGSVLLDGTPFSGSEKDAKPNANSLRGFDVIDEIKSHVEHACPATVSCADILALASRDAVALLGGPTWEVQLGRRDSRGANRTAAEYGLPAPNSTLAELIGLFRHHGLDARDMAALSGAHTIGTARCHHYRNRAYGYGGEGGAAAIDPAFAERRRQTCQSAYDAPAPFDEQTPMGFDNAYYRDLVARRGLLTSDQALYGGGGPLDNLVEMYSTDGKAFAKDFARAMVKMGKIPPPPQMQVEVRLSCSNINW</sequence>
<dbReference type="PANTHER" id="PTHR31388">
    <property type="entry name" value="PEROXIDASE 72-RELATED"/>
    <property type="match status" value="1"/>
</dbReference>
<keyword evidence="19" id="KW-0964">Secreted</keyword>
<keyword evidence="7 16" id="KW-0106">Calcium</keyword>
<evidence type="ECO:0000256" key="17">
    <source>
        <dbReference type="PIRSR" id="PIRSR600823-4"/>
    </source>
</evidence>
<keyword evidence="12" id="KW-0873">Pyrrolidone carboxylic acid</keyword>
<dbReference type="InterPro" id="IPR002016">
    <property type="entry name" value="Haem_peroxidase"/>
</dbReference>
<dbReference type="InterPro" id="IPR019793">
    <property type="entry name" value="Peroxidases_heam-ligand_BS"/>
</dbReference>
<dbReference type="InterPro" id="IPR000823">
    <property type="entry name" value="Peroxidase_pln"/>
</dbReference>
<dbReference type="PROSITE" id="PS50873">
    <property type="entry name" value="PEROXIDASE_4"/>
    <property type="match status" value="1"/>
</dbReference>
<keyword evidence="11" id="KW-0325">Glycoprotein</keyword>
<dbReference type="InterPro" id="IPR010255">
    <property type="entry name" value="Haem_peroxidase_sf"/>
</dbReference>
<dbReference type="GO" id="GO:0046872">
    <property type="term" value="F:metal ion binding"/>
    <property type="evidence" value="ECO:0007669"/>
    <property type="project" value="UniProtKB-UniRule"/>
</dbReference>
<dbReference type="OrthoDB" id="2113341at2759"/>
<comment type="similarity">
    <text evidence="19">Belongs to the peroxidase family. Classical plant (class III) peroxidase subfamily.</text>
</comment>
<dbReference type="SUPFAM" id="SSF48113">
    <property type="entry name" value="Heme-dependent peroxidases"/>
    <property type="match status" value="1"/>
</dbReference>
<dbReference type="PROSITE" id="PS00435">
    <property type="entry name" value="PEROXIDASE_1"/>
    <property type="match status" value="1"/>
</dbReference>
<organism evidence="21 22">
    <name type="scientific">Sorghum bicolor</name>
    <name type="common">Sorghum</name>
    <name type="synonym">Sorghum vulgare</name>
    <dbReference type="NCBI Taxonomy" id="4558"/>
    <lineage>
        <taxon>Eukaryota</taxon>
        <taxon>Viridiplantae</taxon>
        <taxon>Streptophyta</taxon>
        <taxon>Embryophyta</taxon>
        <taxon>Tracheophyta</taxon>
        <taxon>Spermatophyta</taxon>
        <taxon>Magnoliopsida</taxon>
        <taxon>Liliopsida</taxon>
        <taxon>Poales</taxon>
        <taxon>Poaceae</taxon>
        <taxon>PACMAD clade</taxon>
        <taxon>Panicoideae</taxon>
        <taxon>Andropogonodae</taxon>
        <taxon>Andropogoneae</taxon>
        <taxon>Sorghinae</taxon>
        <taxon>Sorghum</taxon>
    </lineage>
</organism>
<dbReference type="PRINTS" id="PR00461">
    <property type="entry name" value="PLPEROXIDASE"/>
</dbReference>
<feature type="active site" description="Proton acceptor" evidence="14">
    <location>
        <position position="71"/>
    </location>
</feature>
<feature type="binding site" evidence="16">
    <location>
        <position position="247"/>
    </location>
    <ligand>
        <name>Ca(2+)</name>
        <dbReference type="ChEBI" id="CHEBI:29108"/>
        <label>2</label>
    </ligand>
</feature>
<feature type="binding site" evidence="16">
    <location>
        <position position="81"/>
    </location>
    <ligand>
        <name>Ca(2+)</name>
        <dbReference type="ChEBI" id="CHEBI:29108"/>
        <label>1</label>
    </ligand>
</feature>
<evidence type="ECO:0000256" key="15">
    <source>
        <dbReference type="PIRSR" id="PIRSR600823-2"/>
    </source>
</evidence>
<keyword evidence="13 19" id="KW-0376">Hydrogen peroxide</keyword>
<feature type="disulfide bond" evidence="18">
    <location>
        <begin position="40"/>
        <end position="120"/>
    </location>
</feature>
<protein>
    <recommendedName>
        <fullName evidence="19">Peroxidase</fullName>
        <ecNumber evidence="19">1.11.1.7</ecNumber>
    </recommendedName>
</protein>
<dbReference type="Gene3D" id="1.10.420.10">
    <property type="entry name" value="Peroxidase, domain 2"/>
    <property type="match status" value="1"/>
</dbReference>
<feature type="binding site" description="axial binding residue" evidence="16">
    <location>
        <position position="198"/>
    </location>
    <ligand>
        <name>heme b</name>
        <dbReference type="ChEBI" id="CHEBI:60344"/>
    </ligand>
    <ligandPart>
        <name>Fe</name>
        <dbReference type="ChEBI" id="CHEBI:18248"/>
    </ligandPart>
</feature>
<accession>A0A921Q2Y1</accession>
<keyword evidence="9 16" id="KW-0408">Iron</keyword>
<evidence type="ECO:0000256" key="2">
    <source>
        <dbReference type="ARBA" id="ARBA00004613"/>
    </source>
</evidence>
<feature type="disulfide bond" evidence="18">
    <location>
        <begin position="126"/>
        <end position="324"/>
    </location>
</feature>
<name>A0A921Q2Y1_SORBI</name>
<feature type="disulfide bond" evidence="18">
    <location>
        <begin position="73"/>
        <end position="78"/>
    </location>
</feature>
<feature type="chain" id="PRO_5038163620" description="Peroxidase" evidence="19">
    <location>
        <begin position="29"/>
        <end position="329"/>
    </location>
</feature>
<evidence type="ECO:0000256" key="12">
    <source>
        <dbReference type="ARBA" id="ARBA00023283"/>
    </source>
</evidence>
<dbReference type="Gramene" id="EER89835">
    <property type="protein sequence ID" value="EER89835"/>
    <property type="gene ID" value="SORBI_3010G149700"/>
</dbReference>
<dbReference type="Gene3D" id="1.10.520.10">
    <property type="match status" value="1"/>
</dbReference>
<evidence type="ECO:0000256" key="14">
    <source>
        <dbReference type="PIRSR" id="PIRSR600823-1"/>
    </source>
</evidence>
<gene>
    <name evidence="21" type="ORF">BDA96_10G195700</name>
</gene>
<comment type="similarity">
    <text evidence="3">Belongs to the peroxidase family. Ascorbate peroxidase subfamily.</text>
</comment>
<comment type="subcellular location">
    <subcellularLocation>
        <location evidence="2 19">Secreted</location>
    </subcellularLocation>
</comment>
<feature type="disulfide bond" evidence="18">
    <location>
        <begin position="205"/>
        <end position="236"/>
    </location>
</feature>
<dbReference type="GO" id="GO:0140825">
    <property type="term" value="F:lactoperoxidase activity"/>
    <property type="evidence" value="ECO:0007669"/>
    <property type="project" value="UniProtKB-EC"/>
</dbReference>
<evidence type="ECO:0000256" key="18">
    <source>
        <dbReference type="PIRSR" id="PIRSR600823-5"/>
    </source>
</evidence>
<keyword evidence="4 19" id="KW-0575">Peroxidase</keyword>
<dbReference type="EMBL" id="CM027689">
    <property type="protein sequence ID" value="KAG0514484.1"/>
    <property type="molecule type" value="Genomic_DNA"/>
</dbReference>
<reference evidence="21" key="1">
    <citation type="journal article" date="2019" name="BMC Genomics">
        <title>A new reference genome for Sorghum bicolor reveals high levels of sequence similarity between sweet and grain genotypes: implications for the genetics of sugar metabolism.</title>
        <authorList>
            <person name="Cooper E.A."/>
            <person name="Brenton Z.W."/>
            <person name="Flinn B.S."/>
            <person name="Jenkins J."/>
            <person name="Shu S."/>
            <person name="Flowers D."/>
            <person name="Luo F."/>
            <person name="Wang Y."/>
            <person name="Xia P."/>
            <person name="Barry K."/>
            <person name="Daum C."/>
            <person name="Lipzen A."/>
            <person name="Yoshinaga Y."/>
            <person name="Schmutz J."/>
            <person name="Saski C."/>
            <person name="Vermerris W."/>
            <person name="Kresovich S."/>
        </authorList>
    </citation>
    <scope>NUCLEOTIDE SEQUENCE</scope>
</reference>
<evidence type="ECO:0000256" key="10">
    <source>
        <dbReference type="ARBA" id="ARBA00023157"/>
    </source>
</evidence>
<dbReference type="InterPro" id="IPR033905">
    <property type="entry name" value="Secretory_peroxidase"/>
</dbReference>
<evidence type="ECO:0000256" key="13">
    <source>
        <dbReference type="ARBA" id="ARBA00023324"/>
    </source>
</evidence>
<keyword evidence="8 19" id="KW-0560">Oxidoreductase</keyword>
<dbReference type="PRINTS" id="PR00458">
    <property type="entry name" value="PEROXIDASE"/>
</dbReference>
<dbReference type="GO" id="GO:0020037">
    <property type="term" value="F:heme binding"/>
    <property type="evidence" value="ECO:0007669"/>
    <property type="project" value="UniProtKB-UniRule"/>
</dbReference>
<keyword evidence="5 19" id="KW-0349">Heme</keyword>
<evidence type="ECO:0000256" key="6">
    <source>
        <dbReference type="ARBA" id="ARBA00022723"/>
    </source>
</evidence>
<evidence type="ECO:0000256" key="8">
    <source>
        <dbReference type="ARBA" id="ARBA00023002"/>
    </source>
</evidence>
<keyword evidence="10 18" id="KW-1015">Disulfide bond</keyword>
<feature type="site" description="Transition state stabilizer" evidence="17">
    <location>
        <position position="67"/>
    </location>
</feature>
<comment type="catalytic activity">
    <reaction evidence="1 19">
        <text>2 a phenolic donor + H2O2 = 2 a phenolic radical donor + 2 H2O</text>
        <dbReference type="Rhea" id="RHEA:56136"/>
        <dbReference type="ChEBI" id="CHEBI:15377"/>
        <dbReference type="ChEBI" id="CHEBI:16240"/>
        <dbReference type="ChEBI" id="CHEBI:139520"/>
        <dbReference type="ChEBI" id="CHEBI:139521"/>
        <dbReference type="EC" id="1.11.1.7"/>
    </reaction>
</comment>
<comment type="function">
    <text evidence="19">Removal of H(2)O(2), oxidation of toxic reductants, biosynthesis and degradation of lignin, suberization, auxin catabolism, response to environmental stresses such as wounding, pathogen attack and oxidative stress.</text>
</comment>
<dbReference type="EC" id="1.11.1.7" evidence="19"/>
<evidence type="ECO:0000256" key="11">
    <source>
        <dbReference type="ARBA" id="ARBA00023180"/>
    </source>
</evidence>